<feature type="binding site" description="covalent" evidence="8">
    <location>
        <position position="54"/>
    </location>
    <ligand>
        <name>heme c</name>
        <dbReference type="ChEBI" id="CHEBI:61717"/>
        <label>1</label>
    </ligand>
</feature>
<evidence type="ECO:0000256" key="6">
    <source>
        <dbReference type="ARBA" id="ARBA00023002"/>
    </source>
</evidence>
<comment type="subcellular location">
    <subcellularLocation>
        <location evidence="1">Periplasm</location>
    </subcellularLocation>
</comment>
<dbReference type="OrthoDB" id="9805202at2"/>
<dbReference type="GeneID" id="93089806"/>
<feature type="binding site" description="covalent" evidence="8">
    <location>
        <position position="192"/>
    </location>
    <ligand>
        <name>heme c</name>
        <dbReference type="ChEBI" id="CHEBI:61717"/>
        <label>2</label>
    </ligand>
</feature>
<organism evidence="10 11">
    <name type="scientific">Campylobacter sputorum subsp. sputorum</name>
    <dbReference type="NCBI Taxonomy" id="32024"/>
    <lineage>
        <taxon>Bacteria</taxon>
        <taxon>Pseudomonadati</taxon>
        <taxon>Campylobacterota</taxon>
        <taxon>Epsilonproteobacteria</taxon>
        <taxon>Campylobacterales</taxon>
        <taxon>Campylobacteraceae</taxon>
        <taxon>Campylobacter</taxon>
    </lineage>
</organism>
<dbReference type="STRING" id="32024.GCA_000788295_01404"/>
<dbReference type="SUPFAM" id="SSF46626">
    <property type="entry name" value="Cytochrome c"/>
    <property type="match status" value="2"/>
</dbReference>
<evidence type="ECO:0000256" key="4">
    <source>
        <dbReference type="ARBA" id="ARBA00022729"/>
    </source>
</evidence>
<reference evidence="10 11" key="1">
    <citation type="submission" date="2018-06" db="EMBL/GenBank/DDBJ databases">
        <authorList>
            <consortium name="Pathogen Informatics"/>
            <person name="Doyle S."/>
        </authorList>
    </citation>
    <scope>NUCLEOTIDE SEQUENCE [LARGE SCALE GENOMIC DNA]</scope>
    <source>
        <strain evidence="10 11">NCTC12475</strain>
    </source>
</reference>
<proteinExistence type="predicted"/>
<dbReference type="PANTHER" id="PTHR30600:SF7">
    <property type="entry name" value="CYTOCHROME C PEROXIDASE-RELATED"/>
    <property type="match status" value="1"/>
</dbReference>
<comment type="cofactor">
    <cofactor evidence="8">
        <name>heme</name>
        <dbReference type="ChEBI" id="CHEBI:30413"/>
    </cofactor>
    <text evidence="8">Binds 2 heme groups.</text>
</comment>
<keyword evidence="3 9" id="KW-0479">Metal-binding</keyword>
<keyword evidence="10" id="KW-0575">Peroxidase</keyword>
<feature type="binding site" description="covalent" evidence="8">
    <location>
        <position position="57"/>
    </location>
    <ligand>
        <name>heme c</name>
        <dbReference type="ChEBI" id="CHEBI:61717"/>
        <label>1</label>
    </ligand>
</feature>
<evidence type="ECO:0000256" key="1">
    <source>
        <dbReference type="ARBA" id="ARBA00004418"/>
    </source>
</evidence>
<accession>A0A381DJX1</accession>
<keyword evidence="6 10" id="KW-0560">Oxidoreductase</keyword>
<dbReference type="EMBL" id="UFVD01000001">
    <property type="protein sequence ID" value="SUX10935.1"/>
    <property type="molecule type" value="Genomic_DNA"/>
</dbReference>
<dbReference type="PIRSF" id="PIRSF000294">
    <property type="entry name" value="Cytochrome-c_peroxidase"/>
    <property type="match status" value="1"/>
</dbReference>
<dbReference type="InterPro" id="IPR051395">
    <property type="entry name" value="Cytochrome_c_Peroxidase/MauG"/>
</dbReference>
<evidence type="ECO:0000313" key="11">
    <source>
        <dbReference type="Proteomes" id="UP000254920"/>
    </source>
</evidence>
<sequence length="277" mass="31741">MAKLFLFLTIFLNFIFANSSLNIITPQEYDRQKAELGKMLFFDKTLSKDKNISCETCHNLYWNFSGTNTDLTKMDTPTILNSALNFLFFKDGKVDNIYKQVEISLTSKKELNTQKDILVNKILSNPKYNALFHKIYQKLDYETIVDALVNFEKSLITPNSKYDNYISGSSEIFSASEKKGYEIFSLVGCISCHDGINLGGNLIVQSPDGFKKVPMLRNISKTSPYFYDKRTSDLKEVLRIKNDKLISDLSDEELDNLYDFLLTLDGQTTYIKSDNAE</sequence>
<feature type="binding site" description="axial binding residue" evidence="9">
    <location>
        <position position="193"/>
    </location>
    <ligand>
        <name>heme c</name>
        <dbReference type="ChEBI" id="CHEBI:61717"/>
        <label>2</label>
    </ligand>
    <ligandPart>
        <name>Fe</name>
        <dbReference type="ChEBI" id="CHEBI:18248"/>
    </ligandPart>
</feature>
<gene>
    <name evidence="10" type="primary">ccp</name>
    <name evidence="10" type="ORF">NCTC12475_01148</name>
</gene>
<dbReference type="EC" id="1.11.1.5" evidence="10"/>
<evidence type="ECO:0000256" key="3">
    <source>
        <dbReference type="ARBA" id="ARBA00022723"/>
    </source>
</evidence>
<dbReference type="GO" id="GO:0009055">
    <property type="term" value="F:electron transfer activity"/>
    <property type="evidence" value="ECO:0007669"/>
    <property type="project" value="InterPro"/>
</dbReference>
<evidence type="ECO:0000313" key="10">
    <source>
        <dbReference type="EMBL" id="SUX10935.1"/>
    </source>
</evidence>
<feature type="binding site" description="axial binding residue" evidence="9">
    <location>
        <position position="58"/>
    </location>
    <ligand>
        <name>heme c</name>
        <dbReference type="ChEBI" id="CHEBI:61717"/>
        <label>1</label>
    </ligand>
    <ligandPart>
        <name>Fe</name>
        <dbReference type="ChEBI" id="CHEBI:18248"/>
    </ligandPart>
</feature>
<dbReference type="Pfam" id="PF03150">
    <property type="entry name" value="CCP_MauG"/>
    <property type="match status" value="1"/>
</dbReference>
<dbReference type="GO" id="GO:0020037">
    <property type="term" value="F:heme binding"/>
    <property type="evidence" value="ECO:0007669"/>
    <property type="project" value="InterPro"/>
</dbReference>
<dbReference type="PANTHER" id="PTHR30600">
    <property type="entry name" value="CYTOCHROME C PEROXIDASE-RELATED"/>
    <property type="match status" value="1"/>
</dbReference>
<protein>
    <submittedName>
        <fullName evidence="10">Cytochrome C551 peroxidase (Cytochrome Cperoxidase CCP)</fullName>
        <ecNumber evidence="10">1.11.1.5</ecNumber>
    </submittedName>
</protein>
<dbReference type="Gene3D" id="1.10.760.10">
    <property type="entry name" value="Cytochrome c-like domain"/>
    <property type="match status" value="2"/>
</dbReference>
<dbReference type="GO" id="GO:0042597">
    <property type="term" value="C:periplasmic space"/>
    <property type="evidence" value="ECO:0007669"/>
    <property type="project" value="UniProtKB-SubCell"/>
</dbReference>
<dbReference type="InterPro" id="IPR026259">
    <property type="entry name" value="MauG/Cytc_peroxidase"/>
</dbReference>
<evidence type="ECO:0000256" key="7">
    <source>
        <dbReference type="ARBA" id="ARBA00023004"/>
    </source>
</evidence>
<evidence type="ECO:0000256" key="5">
    <source>
        <dbReference type="ARBA" id="ARBA00022764"/>
    </source>
</evidence>
<dbReference type="Proteomes" id="UP000254920">
    <property type="component" value="Unassembled WGS sequence"/>
</dbReference>
<evidence type="ECO:0000256" key="8">
    <source>
        <dbReference type="PIRSR" id="PIRSR000294-1"/>
    </source>
</evidence>
<dbReference type="RefSeq" id="WP_089181725.1">
    <property type="nucleotide sequence ID" value="NZ_CP043427.1"/>
</dbReference>
<evidence type="ECO:0000256" key="2">
    <source>
        <dbReference type="ARBA" id="ARBA00022617"/>
    </source>
</evidence>
<evidence type="ECO:0000256" key="9">
    <source>
        <dbReference type="PIRSR" id="PIRSR000294-2"/>
    </source>
</evidence>
<dbReference type="InterPro" id="IPR036909">
    <property type="entry name" value="Cyt_c-like_dom_sf"/>
</dbReference>
<keyword evidence="11" id="KW-1185">Reference proteome</keyword>
<feature type="binding site" description="covalent" evidence="8">
    <location>
        <position position="189"/>
    </location>
    <ligand>
        <name>heme c</name>
        <dbReference type="ChEBI" id="CHEBI:61717"/>
        <label>2</label>
    </ligand>
</feature>
<dbReference type="InterPro" id="IPR004852">
    <property type="entry name" value="Di-haem_cyt_c_peroxidsae"/>
</dbReference>
<dbReference type="GO" id="GO:0046872">
    <property type="term" value="F:metal ion binding"/>
    <property type="evidence" value="ECO:0007669"/>
    <property type="project" value="UniProtKB-KW"/>
</dbReference>
<keyword evidence="5" id="KW-0574">Periplasm</keyword>
<keyword evidence="7 9" id="KW-0408">Iron</keyword>
<keyword evidence="4" id="KW-0732">Signal</keyword>
<keyword evidence="2 8" id="KW-0349">Heme</keyword>
<comment type="PTM">
    <text evidence="8">Binds 2 heme groups per subunit.</text>
</comment>
<name>A0A381DJX1_9BACT</name>
<dbReference type="PROSITE" id="PS51007">
    <property type="entry name" value="CYTC"/>
    <property type="match status" value="1"/>
</dbReference>
<dbReference type="InterPro" id="IPR009056">
    <property type="entry name" value="Cyt_c-like_dom"/>
</dbReference>
<dbReference type="AlphaFoldDB" id="A0A381DJX1"/>
<dbReference type="GO" id="GO:0004130">
    <property type="term" value="F:cytochrome-c peroxidase activity"/>
    <property type="evidence" value="ECO:0007669"/>
    <property type="project" value="UniProtKB-EC"/>
</dbReference>